<dbReference type="InterPro" id="IPR036691">
    <property type="entry name" value="Endo/exonu/phosph_ase_sf"/>
</dbReference>
<accession>A0AAW0JB86</accession>
<protein>
    <submittedName>
        <fullName evidence="1">Uncharacterized protein</fullName>
    </submittedName>
</protein>
<dbReference type="AlphaFoldDB" id="A0AAW0JB86"/>
<evidence type="ECO:0000313" key="2">
    <source>
        <dbReference type="Proteomes" id="UP000237347"/>
    </source>
</evidence>
<reference evidence="1 2" key="1">
    <citation type="journal article" date="2018" name="Sci. Data">
        <title>The draft genome sequence of cork oak.</title>
        <authorList>
            <person name="Ramos A.M."/>
            <person name="Usie A."/>
            <person name="Barbosa P."/>
            <person name="Barros P.M."/>
            <person name="Capote T."/>
            <person name="Chaves I."/>
            <person name="Simoes F."/>
            <person name="Abreu I."/>
            <person name="Carrasquinho I."/>
            <person name="Faro C."/>
            <person name="Guimaraes J.B."/>
            <person name="Mendonca D."/>
            <person name="Nobrega F."/>
            <person name="Rodrigues L."/>
            <person name="Saibo N.J.M."/>
            <person name="Varela M.C."/>
            <person name="Egas C."/>
            <person name="Matos J."/>
            <person name="Miguel C.M."/>
            <person name="Oliveira M.M."/>
            <person name="Ricardo C.P."/>
            <person name="Goncalves S."/>
        </authorList>
    </citation>
    <scope>NUCLEOTIDE SEQUENCE [LARGE SCALE GENOMIC DNA]</scope>
    <source>
        <strain evidence="2">cv. HL8</strain>
    </source>
</reference>
<keyword evidence="2" id="KW-1185">Reference proteome</keyword>
<dbReference type="EMBL" id="PKMF04000614">
    <property type="protein sequence ID" value="KAK7824055.1"/>
    <property type="molecule type" value="Genomic_DNA"/>
</dbReference>
<dbReference type="Proteomes" id="UP000237347">
    <property type="component" value="Unassembled WGS sequence"/>
</dbReference>
<dbReference type="PANTHER" id="PTHR33710:SF71">
    <property type="entry name" value="ENDONUCLEASE_EXONUCLEASE_PHOSPHATASE DOMAIN-CONTAINING PROTEIN"/>
    <property type="match status" value="1"/>
</dbReference>
<comment type="caution">
    <text evidence="1">The sequence shown here is derived from an EMBL/GenBank/DDBJ whole genome shotgun (WGS) entry which is preliminary data.</text>
</comment>
<gene>
    <name evidence="1" type="ORF">CFP56_034887</name>
</gene>
<organism evidence="1 2">
    <name type="scientific">Quercus suber</name>
    <name type="common">Cork oak</name>
    <dbReference type="NCBI Taxonomy" id="58331"/>
    <lineage>
        <taxon>Eukaryota</taxon>
        <taxon>Viridiplantae</taxon>
        <taxon>Streptophyta</taxon>
        <taxon>Embryophyta</taxon>
        <taxon>Tracheophyta</taxon>
        <taxon>Spermatophyta</taxon>
        <taxon>Magnoliopsida</taxon>
        <taxon>eudicotyledons</taxon>
        <taxon>Gunneridae</taxon>
        <taxon>Pentapetalae</taxon>
        <taxon>rosids</taxon>
        <taxon>fabids</taxon>
        <taxon>Fagales</taxon>
        <taxon>Fagaceae</taxon>
        <taxon>Quercus</taxon>
    </lineage>
</organism>
<name>A0AAW0JB86_QUESU</name>
<evidence type="ECO:0000313" key="1">
    <source>
        <dbReference type="EMBL" id="KAK7824055.1"/>
    </source>
</evidence>
<proteinExistence type="predicted"/>
<sequence length="90" mass="10537">MDLGFEGSKYTWSKHFENGVSIWEKLDRCLVNNSWFMKFGGSRVFHLSCNSSDHVRILVSLLGVNIPTWKFFFFDSNDRCGSQIPVVRKW</sequence>
<dbReference type="SUPFAM" id="SSF56219">
    <property type="entry name" value="DNase I-like"/>
    <property type="match status" value="1"/>
</dbReference>
<dbReference type="PANTHER" id="PTHR33710">
    <property type="entry name" value="BNAC02G09200D PROTEIN"/>
    <property type="match status" value="1"/>
</dbReference>